<evidence type="ECO:0008006" key="5">
    <source>
        <dbReference type="Google" id="ProtNLM"/>
    </source>
</evidence>
<feature type="transmembrane region" description="Helical" evidence="2">
    <location>
        <begin position="526"/>
        <end position="548"/>
    </location>
</feature>
<proteinExistence type="predicted"/>
<feature type="region of interest" description="Disordered" evidence="1">
    <location>
        <begin position="596"/>
        <end position="615"/>
    </location>
</feature>
<comment type="caution">
    <text evidence="3">The sequence shown here is derived from an EMBL/GenBank/DDBJ whole genome shotgun (WGS) entry which is preliminary data.</text>
</comment>
<feature type="compositionally biased region" description="Basic and acidic residues" evidence="1">
    <location>
        <begin position="596"/>
        <end position="608"/>
    </location>
</feature>
<gene>
    <name evidence="3" type="ORF">PR048_031457</name>
</gene>
<reference evidence="3 4" key="1">
    <citation type="submission" date="2023-02" db="EMBL/GenBank/DDBJ databases">
        <title>LHISI_Scaffold_Assembly.</title>
        <authorList>
            <person name="Stuart O.P."/>
            <person name="Cleave R."/>
            <person name="Magrath M.J.L."/>
            <person name="Mikheyev A.S."/>
        </authorList>
    </citation>
    <scope>NUCLEOTIDE SEQUENCE [LARGE SCALE GENOMIC DNA]</scope>
    <source>
        <strain evidence="3">Daus_M_001</strain>
        <tissue evidence="3">Leg muscle</tissue>
    </source>
</reference>
<name>A0ABQ9G5A8_9NEOP</name>
<dbReference type="Proteomes" id="UP001159363">
    <property type="component" value="Chromosome 14"/>
</dbReference>
<feature type="compositionally biased region" description="Polar residues" evidence="1">
    <location>
        <begin position="127"/>
        <end position="141"/>
    </location>
</feature>
<feature type="region of interest" description="Disordered" evidence="1">
    <location>
        <begin position="101"/>
        <end position="146"/>
    </location>
</feature>
<evidence type="ECO:0000313" key="4">
    <source>
        <dbReference type="Proteomes" id="UP001159363"/>
    </source>
</evidence>
<sequence>MPSRFHEFAVGAQPQLDPIMVKLYEFNAKNLRKLNTMSAYTRRKAKSKYRNRIRLERASQKKYRDTHKTPHDRVKRCRERKINIKASERVKISWAVEWPRGAQTSRPAPADVRRGARQTHPRRSEGKPSQTANILPTSYGTSDAKPANSWHAPVTIAGPEVVPLTSNTLAQSTSPRVDSLRNGNLYAASTSIPPPLPPPNSSGVMGPAAMLKGHANLSSRRAGSVKEGHRVVENTAAKQLEIVPNWFLIHQEELQDANTHLLPPPLSSPLASIPCPARDLHPSCATCQGAGEIYPPGRHCLITATRISMRARTHTHTSSGVICVAVTRPLAVRECNPPPPLNPRSPLQFLGPARVHRVWLSSCVGDRLDSSSLQPRRTRVRFPSGSSPWIFRLSRPHGLAFRRRSIPNSLHPRRLSRLRCQESARSRHPLNPVNCRRLSVESEGGERHAKLHLDGFISSWVHRQTPYKVLPTSGGVIVPITVPPGGELRRYLHNTKSPGRVWLCIRLRLLNYLMDFDAPCQNTDALLLFAGLVRLYLIITMRCVILVYGCDSRMIVFRFAPPVSYPVFVLGLLSATGDADERDICLLRVHCRNEGKGGKREIPEETRRPAASSDTIPTCELPGIEPVSPGWEASSLTTTPPWPLGAAEAVWVAATALRRGHPGSIPNGVELDFRAWKTLGSGDGVAGWDAVLIMVALLPDIASGERFAAKCAIVRERTRRWARVKFGWSFRNTVSGRRLFVPAPASSTAPDHYTTAAKFQCRDRHTRIAFARNPLRPSECRFLHSHSSRHKSFPSPAMTLLAPLQTTSGGHWRVWSCLGSDATMKPKYYPTRASVKPVEGRDSSAGNSVQSAVCASACNTCRHEFTQLLQTTADTEASTWQRGI</sequence>
<keyword evidence="2" id="KW-1133">Transmembrane helix</keyword>
<evidence type="ECO:0000313" key="3">
    <source>
        <dbReference type="EMBL" id="KAJ8867654.1"/>
    </source>
</evidence>
<keyword evidence="2" id="KW-0812">Transmembrane</keyword>
<keyword evidence="2" id="KW-0472">Membrane</keyword>
<feature type="transmembrane region" description="Helical" evidence="2">
    <location>
        <begin position="555"/>
        <end position="575"/>
    </location>
</feature>
<protein>
    <recommendedName>
        <fullName evidence="5">CCT domain-containing protein</fullName>
    </recommendedName>
</protein>
<organism evidence="3 4">
    <name type="scientific">Dryococelus australis</name>
    <dbReference type="NCBI Taxonomy" id="614101"/>
    <lineage>
        <taxon>Eukaryota</taxon>
        <taxon>Metazoa</taxon>
        <taxon>Ecdysozoa</taxon>
        <taxon>Arthropoda</taxon>
        <taxon>Hexapoda</taxon>
        <taxon>Insecta</taxon>
        <taxon>Pterygota</taxon>
        <taxon>Neoptera</taxon>
        <taxon>Polyneoptera</taxon>
        <taxon>Phasmatodea</taxon>
        <taxon>Verophasmatodea</taxon>
        <taxon>Anareolatae</taxon>
        <taxon>Phasmatidae</taxon>
        <taxon>Eurycanthinae</taxon>
        <taxon>Dryococelus</taxon>
    </lineage>
</organism>
<keyword evidence="4" id="KW-1185">Reference proteome</keyword>
<accession>A0ABQ9G5A8</accession>
<evidence type="ECO:0000256" key="2">
    <source>
        <dbReference type="SAM" id="Phobius"/>
    </source>
</evidence>
<evidence type="ECO:0000256" key="1">
    <source>
        <dbReference type="SAM" id="MobiDB-lite"/>
    </source>
</evidence>
<dbReference type="EMBL" id="JARBHB010000015">
    <property type="protein sequence ID" value="KAJ8867654.1"/>
    <property type="molecule type" value="Genomic_DNA"/>
</dbReference>